<keyword evidence="4 5" id="KW-0804">Transcription</keyword>
<accession>J0NQ14</accession>
<dbReference type="FunFam" id="2.30.30.30:FF:000002">
    <property type="entry name" value="Transcription termination/antitermination factor NusG"/>
    <property type="match status" value="1"/>
</dbReference>
<evidence type="ECO:0000256" key="1">
    <source>
        <dbReference type="ARBA" id="ARBA00022472"/>
    </source>
</evidence>
<dbReference type="InterPro" id="IPR047050">
    <property type="entry name" value="NGN"/>
</dbReference>
<feature type="domain" description="NusG-like N-terminal" evidence="9">
    <location>
        <begin position="111"/>
        <end position="219"/>
    </location>
</feature>
<dbReference type="GO" id="GO:0005829">
    <property type="term" value="C:cytosol"/>
    <property type="evidence" value="ECO:0007669"/>
    <property type="project" value="TreeGrafter"/>
</dbReference>
<dbReference type="PATRIC" id="fig|1125717.3.peg.738"/>
<evidence type="ECO:0000256" key="5">
    <source>
        <dbReference type="HAMAP-Rule" id="MF_00948"/>
    </source>
</evidence>
<dbReference type="PANTHER" id="PTHR30265">
    <property type="entry name" value="RHO-INTERACTING TRANSCRIPTION TERMINATION FACTOR NUSG"/>
    <property type="match status" value="1"/>
</dbReference>
<dbReference type="Gene3D" id="2.30.30.30">
    <property type="match status" value="1"/>
</dbReference>
<comment type="caution">
    <text evidence="11">The sequence shown here is derived from an EMBL/GenBank/DDBJ whole genome shotgun (WGS) entry which is preliminary data.</text>
</comment>
<evidence type="ECO:0000256" key="8">
    <source>
        <dbReference type="SAM" id="MobiDB-lite"/>
    </source>
</evidence>
<dbReference type="CDD" id="cd06091">
    <property type="entry name" value="KOW_NusG"/>
    <property type="match status" value="1"/>
</dbReference>
<evidence type="ECO:0000313" key="12">
    <source>
        <dbReference type="Proteomes" id="UP000004578"/>
    </source>
</evidence>
<reference evidence="11 12" key="1">
    <citation type="submission" date="2012-05" db="EMBL/GenBank/DDBJ databases">
        <authorList>
            <person name="Harkins D.M."/>
            <person name="Madupu R."/>
            <person name="Durkin A.S."/>
            <person name="Torralba M."/>
            <person name="Methe B."/>
            <person name="Sutton G.G."/>
            <person name="Nelson K.E."/>
        </authorList>
    </citation>
    <scope>NUCLEOTIDE SEQUENCE [LARGE SCALE GENOMIC DNA]</scope>
    <source>
        <strain evidence="11 12">F0490</strain>
    </source>
</reference>
<dbReference type="GO" id="GO:0006354">
    <property type="term" value="P:DNA-templated transcription elongation"/>
    <property type="evidence" value="ECO:0007669"/>
    <property type="project" value="UniProtKB-UniRule"/>
</dbReference>
<comment type="function">
    <text evidence="5 7">Participates in transcription elongation, termination and antitermination.</text>
</comment>
<evidence type="ECO:0000256" key="4">
    <source>
        <dbReference type="ARBA" id="ARBA00023163"/>
    </source>
</evidence>
<dbReference type="InterPro" id="IPR005824">
    <property type="entry name" value="KOW"/>
</dbReference>
<keyword evidence="1 5" id="KW-0806">Transcription termination</keyword>
<evidence type="ECO:0000259" key="10">
    <source>
        <dbReference type="SMART" id="SM00739"/>
    </source>
</evidence>
<protein>
    <recommendedName>
        <fullName evidence="5 6">Transcription termination/antitermination protein NusG</fullName>
    </recommendedName>
</protein>
<evidence type="ECO:0000256" key="2">
    <source>
        <dbReference type="ARBA" id="ARBA00022814"/>
    </source>
</evidence>
<keyword evidence="3 5" id="KW-0805">Transcription regulation</keyword>
<evidence type="ECO:0000256" key="3">
    <source>
        <dbReference type="ARBA" id="ARBA00023015"/>
    </source>
</evidence>
<evidence type="ECO:0000313" key="11">
    <source>
        <dbReference type="EMBL" id="EJF46897.1"/>
    </source>
</evidence>
<dbReference type="InterPro" id="IPR036735">
    <property type="entry name" value="NGN_dom_sf"/>
</dbReference>
<dbReference type="Proteomes" id="UP000004578">
    <property type="component" value="Unassembled WGS sequence"/>
</dbReference>
<feature type="region of interest" description="Disordered" evidence="8">
    <location>
        <begin position="1"/>
        <end position="25"/>
    </location>
</feature>
<dbReference type="SMART" id="SM00739">
    <property type="entry name" value="KOW"/>
    <property type="match status" value="1"/>
</dbReference>
<dbReference type="EMBL" id="AKFS01000110">
    <property type="protein sequence ID" value="EJF46897.1"/>
    <property type="molecule type" value="Genomic_DNA"/>
</dbReference>
<dbReference type="PANTHER" id="PTHR30265:SF2">
    <property type="entry name" value="TRANSCRIPTION TERMINATION_ANTITERMINATION PROTEIN NUSG"/>
    <property type="match status" value="1"/>
</dbReference>
<dbReference type="Pfam" id="PF02357">
    <property type="entry name" value="NusG"/>
    <property type="match status" value="1"/>
</dbReference>
<dbReference type="NCBIfam" id="TIGR00922">
    <property type="entry name" value="nusG"/>
    <property type="match status" value="1"/>
</dbReference>
<sequence>MSDENAPGSDVFDGPIADEGFAPAPIDIEAAEARALDESAVAEADGAAQDVVDRAIDEAAQDVAEQEAAPAPESGASADGEAAPDAEGADPAPAPEDDPVEKLRQRLYMSPGDWYVIHTYSGHERKVKANLEQRITTQNMEDSIFSVEVPDEYVMEYRGTAKKRVRRVRIPGYAIVCMDFNEESYRVVKETPAVTGFVGDQHNPVPLSIDEVVMLLTPNVLEEAAEKKKDKPAPVQEVRTAFEVGETVTVIDGPFETMSATISEIMPEAQKLKVLVTIFERETPLELGFDQVEKLEQ</sequence>
<keyword evidence="12" id="KW-1185">Reference proteome</keyword>
<dbReference type="InterPro" id="IPR006645">
    <property type="entry name" value="NGN-like_dom"/>
</dbReference>
<dbReference type="CDD" id="cd09891">
    <property type="entry name" value="NGN_Bact_1"/>
    <property type="match status" value="1"/>
</dbReference>
<feature type="domain" description="KOW" evidence="10">
    <location>
        <begin position="241"/>
        <end position="268"/>
    </location>
</feature>
<dbReference type="InterPro" id="IPR008991">
    <property type="entry name" value="Translation_prot_SH3-like_sf"/>
</dbReference>
<dbReference type="AlphaFoldDB" id="J0NQ14"/>
<dbReference type="InterPro" id="IPR014722">
    <property type="entry name" value="Rib_uL2_dom2"/>
</dbReference>
<dbReference type="SMART" id="SM00738">
    <property type="entry name" value="NGN"/>
    <property type="match status" value="1"/>
</dbReference>
<dbReference type="Gene3D" id="3.30.70.940">
    <property type="entry name" value="NusG, N-terminal domain"/>
    <property type="match status" value="1"/>
</dbReference>
<comment type="similarity">
    <text evidence="5 7">Belongs to the NusG family.</text>
</comment>
<dbReference type="InterPro" id="IPR001062">
    <property type="entry name" value="Transcrpt_antiterm_NusG"/>
</dbReference>
<evidence type="ECO:0000259" key="9">
    <source>
        <dbReference type="SMART" id="SM00738"/>
    </source>
</evidence>
<name>J0NQ14_9ACTO</name>
<feature type="compositionally biased region" description="Low complexity" evidence="8">
    <location>
        <begin position="61"/>
        <end position="81"/>
    </location>
</feature>
<dbReference type="SUPFAM" id="SSF82679">
    <property type="entry name" value="N-utilization substance G protein NusG, N-terminal domain"/>
    <property type="match status" value="1"/>
</dbReference>
<dbReference type="PRINTS" id="PR00338">
    <property type="entry name" value="NUSGTNSCPFCT"/>
</dbReference>
<dbReference type="GO" id="GO:0006353">
    <property type="term" value="P:DNA-templated transcription termination"/>
    <property type="evidence" value="ECO:0007669"/>
    <property type="project" value="UniProtKB-UniRule"/>
</dbReference>
<dbReference type="SUPFAM" id="SSF50104">
    <property type="entry name" value="Translation proteins SH3-like domain"/>
    <property type="match status" value="1"/>
</dbReference>
<dbReference type="RefSeq" id="WP_005869137.1">
    <property type="nucleotide sequence ID" value="NZ_AKFS01000110.1"/>
</dbReference>
<dbReference type="HAMAP" id="MF_00948">
    <property type="entry name" value="NusG"/>
    <property type="match status" value="1"/>
</dbReference>
<feature type="region of interest" description="Disordered" evidence="8">
    <location>
        <begin position="38"/>
        <end position="98"/>
    </location>
</feature>
<dbReference type="InterPro" id="IPR043425">
    <property type="entry name" value="NusG-like"/>
</dbReference>
<evidence type="ECO:0000256" key="7">
    <source>
        <dbReference type="RuleBase" id="RU000538"/>
    </source>
</evidence>
<proteinExistence type="inferred from homology"/>
<organism evidence="11 12">
    <name type="scientific">Schaalia georgiae F0490</name>
    <dbReference type="NCBI Taxonomy" id="1125717"/>
    <lineage>
        <taxon>Bacteria</taxon>
        <taxon>Bacillati</taxon>
        <taxon>Actinomycetota</taxon>
        <taxon>Actinomycetes</taxon>
        <taxon>Actinomycetales</taxon>
        <taxon>Actinomycetaceae</taxon>
        <taxon>Schaalia</taxon>
    </lineage>
</organism>
<evidence type="ECO:0000256" key="6">
    <source>
        <dbReference type="NCBIfam" id="TIGR00922"/>
    </source>
</evidence>
<keyword evidence="2 5" id="KW-0889">Transcription antitermination</keyword>
<gene>
    <name evidence="5 11" type="primary">nusG</name>
    <name evidence="11" type="ORF">HMPREF1317_0887</name>
</gene>
<dbReference type="GO" id="GO:0031564">
    <property type="term" value="P:transcription antitermination"/>
    <property type="evidence" value="ECO:0007669"/>
    <property type="project" value="UniProtKB-UniRule"/>
</dbReference>
<dbReference type="GO" id="GO:0032784">
    <property type="term" value="P:regulation of DNA-templated transcription elongation"/>
    <property type="evidence" value="ECO:0007669"/>
    <property type="project" value="InterPro"/>
</dbReference>